<feature type="transmembrane region" description="Helical" evidence="1">
    <location>
        <begin position="210"/>
        <end position="228"/>
    </location>
</feature>
<feature type="transmembrane region" description="Helical" evidence="1">
    <location>
        <begin position="375"/>
        <end position="392"/>
    </location>
</feature>
<keyword evidence="1" id="KW-0472">Membrane</keyword>
<feature type="transmembrane region" description="Helical" evidence="1">
    <location>
        <begin position="346"/>
        <end position="363"/>
    </location>
</feature>
<organism evidence="2 3">
    <name type="scientific">Hymenobacter ruricola</name>
    <dbReference type="NCBI Taxonomy" id="2791023"/>
    <lineage>
        <taxon>Bacteria</taxon>
        <taxon>Pseudomonadati</taxon>
        <taxon>Bacteroidota</taxon>
        <taxon>Cytophagia</taxon>
        <taxon>Cytophagales</taxon>
        <taxon>Hymenobacteraceae</taxon>
        <taxon>Hymenobacter</taxon>
    </lineage>
</organism>
<reference evidence="2 3" key="1">
    <citation type="submission" date="2020-11" db="EMBL/GenBank/DDBJ databases">
        <authorList>
            <person name="Kim M.K."/>
        </authorList>
    </citation>
    <scope>NUCLEOTIDE SEQUENCE [LARGE SCALE GENOMIC DNA]</scope>
    <source>
        <strain evidence="2 3">BT662</strain>
    </source>
</reference>
<comment type="caution">
    <text evidence="2">The sequence shown here is derived from an EMBL/GenBank/DDBJ whole genome shotgun (WGS) entry which is preliminary data.</text>
</comment>
<sequence>MKNIAESAAGNHAAPALLWARLQALDLDGGASFSFSKRLARDNGWTAAFAQRVVLEYRKFLFLAATCGHPVTPSDEVDQAWHLHLVYTRSYWDELCGQVLSFPLHHGPTRGGAAEGHKFEDWYARTLRSYVAAFGTAPPADVWPVAAVRFGEAPHYRRVSLRRYWLLPRLRWPFGRPDWRGGLGLLAALALVGCGARTPLNPLNWYGAEFLALFWGLAFLLGLLGLWARHRGRGPEGEYTGAPLGIYELARLAGGGRLVAESALAALLKTGQAELVPERKIKRTAAPPPTEPYELAVWNLMGAAGAKDLDALREQATGPTIGALQALDDSLKAKGLLLPAAERRRINSLPVLGALGLGLFGLAKTGVGLSRDRPVGLLCLSLLALGGAVWSSRKAYAVWATGCGERLLREFIPQVRAAQVAHHRADTPGPLVAVSVAFFGVAELERFGMAEVAASLLPPPPPAGGSDGGSGCGSSGCGGGGCGGCGGCGS</sequence>
<dbReference type="NCBIfam" id="TIGR04222">
    <property type="entry name" value="near_uncomplex"/>
    <property type="match status" value="1"/>
</dbReference>
<gene>
    <name evidence="2" type="ORF">I2H31_08565</name>
</gene>
<dbReference type="Proteomes" id="UP000618931">
    <property type="component" value="Unassembled WGS sequence"/>
</dbReference>
<feature type="transmembrane region" description="Helical" evidence="1">
    <location>
        <begin position="179"/>
        <end position="198"/>
    </location>
</feature>
<evidence type="ECO:0000313" key="3">
    <source>
        <dbReference type="Proteomes" id="UP000618931"/>
    </source>
</evidence>
<keyword evidence="3" id="KW-1185">Reference proteome</keyword>
<dbReference type="EMBL" id="JADQDM010000003">
    <property type="protein sequence ID" value="MBF9221154.1"/>
    <property type="molecule type" value="Genomic_DNA"/>
</dbReference>
<proteinExistence type="predicted"/>
<accession>A0ABS0I2I8</accession>
<dbReference type="RefSeq" id="WP_196292612.1">
    <property type="nucleotide sequence ID" value="NZ_JADQDM010000003.1"/>
</dbReference>
<keyword evidence="1" id="KW-0812">Transmembrane</keyword>
<evidence type="ECO:0000313" key="2">
    <source>
        <dbReference type="EMBL" id="MBF9221154.1"/>
    </source>
</evidence>
<protein>
    <submittedName>
        <fullName evidence="2">TIGR04222 domain-containing membrane protein</fullName>
    </submittedName>
</protein>
<evidence type="ECO:0000256" key="1">
    <source>
        <dbReference type="SAM" id="Phobius"/>
    </source>
</evidence>
<name>A0ABS0I2I8_9BACT</name>
<keyword evidence="1" id="KW-1133">Transmembrane helix</keyword>
<dbReference type="InterPro" id="IPR026467">
    <property type="entry name" value="Ser/Gly_Cys_C_dom"/>
</dbReference>